<organism evidence="1">
    <name type="scientific">viral metagenome</name>
    <dbReference type="NCBI Taxonomy" id="1070528"/>
    <lineage>
        <taxon>unclassified sequences</taxon>
        <taxon>metagenomes</taxon>
        <taxon>organismal metagenomes</taxon>
    </lineage>
</organism>
<evidence type="ECO:0000313" key="1">
    <source>
        <dbReference type="EMBL" id="QJA49000.1"/>
    </source>
</evidence>
<name>A0A6H1ZP74_9ZZZZ</name>
<proteinExistence type="predicted"/>
<gene>
    <name evidence="1" type="ORF">TM448A01214_0006</name>
</gene>
<protein>
    <submittedName>
        <fullName evidence="1">Uncharacterized protein</fullName>
    </submittedName>
</protein>
<accession>A0A6H1ZP74</accession>
<dbReference type="EMBL" id="MT144113">
    <property type="protein sequence ID" value="QJA49000.1"/>
    <property type="molecule type" value="Genomic_DNA"/>
</dbReference>
<sequence length="112" mass="12784">MDKKQKLEQTISNLKSSLEKAQKELTEPDETTYSIGDRFKCGYGKRILAMQDSNCPKVFLINLKDGSIACSGRAVGNIFQITQTEFDNICCCIPFTRYWDSQRKVLTESEDE</sequence>
<reference evidence="1" key="1">
    <citation type="submission" date="2020-03" db="EMBL/GenBank/DDBJ databases">
        <title>The deep terrestrial virosphere.</title>
        <authorList>
            <person name="Holmfeldt K."/>
            <person name="Nilsson E."/>
            <person name="Simone D."/>
            <person name="Lopez-Fernandez M."/>
            <person name="Wu X."/>
            <person name="de Brujin I."/>
            <person name="Lundin D."/>
            <person name="Andersson A."/>
            <person name="Bertilsson S."/>
            <person name="Dopson M."/>
        </authorList>
    </citation>
    <scope>NUCLEOTIDE SEQUENCE</scope>
    <source>
        <strain evidence="1">TM448A01214</strain>
    </source>
</reference>
<dbReference type="AlphaFoldDB" id="A0A6H1ZP74"/>